<comment type="caution">
    <text evidence="4">The sequence shown here is derived from an EMBL/GenBank/DDBJ whole genome shotgun (WGS) entry which is preliminary data.</text>
</comment>
<gene>
    <name evidence="4" type="primary">ga06845</name>
    <name evidence="4" type="ORF">PR202_ga06845</name>
</gene>
<evidence type="ECO:0000313" key="4">
    <source>
        <dbReference type="EMBL" id="GJM90554.1"/>
    </source>
</evidence>
<evidence type="ECO:0000259" key="3">
    <source>
        <dbReference type="Pfam" id="PF13968"/>
    </source>
</evidence>
<keyword evidence="5" id="KW-1185">Reference proteome</keyword>
<evidence type="ECO:0000256" key="2">
    <source>
        <dbReference type="SAM" id="Phobius"/>
    </source>
</evidence>
<dbReference type="Pfam" id="PF04578">
    <property type="entry name" value="DUF594"/>
    <property type="match status" value="1"/>
</dbReference>
<reference evidence="4" key="1">
    <citation type="journal article" date="2018" name="DNA Res.">
        <title>Multiple hybrid de novo genome assembly of finger millet, an orphan allotetraploid crop.</title>
        <authorList>
            <person name="Hatakeyama M."/>
            <person name="Aluri S."/>
            <person name="Balachadran M.T."/>
            <person name="Sivarajan S.R."/>
            <person name="Patrignani A."/>
            <person name="Gruter S."/>
            <person name="Poveda L."/>
            <person name="Shimizu-Inatsugi R."/>
            <person name="Baeten J."/>
            <person name="Francoijs K.J."/>
            <person name="Nataraja K.N."/>
            <person name="Reddy Y.A.N."/>
            <person name="Phadnis S."/>
            <person name="Ravikumar R.L."/>
            <person name="Schlapbach R."/>
            <person name="Sreeman S.M."/>
            <person name="Shimizu K.K."/>
        </authorList>
    </citation>
    <scope>NUCLEOTIDE SEQUENCE</scope>
</reference>
<dbReference type="PANTHER" id="PTHR31325">
    <property type="entry name" value="OS01G0798800 PROTEIN-RELATED"/>
    <property type="match status" value="1"/>
</dbReference>
<proteinExistence type="predicted"/>
<keyword evidence="2" id="KW-1133">Transmembrane helix</keyword>
<name>A0AAV5BVW9_ELECO</name>
<keyword evidence="2" id="KW-0472">Membrane</keyword>
<accession>A0AAV5BVW9</accession>
<evidence type="ECO:0000256" key="1">
    <source>
        <dbReference type="SAM" id="MobiDB-lite"/>
    </source>
</evidence>
<protein>
    <recommendedName>
        <fullName evidence="3">DUF4220 domain-containing protein</fullName>
    </recommendedName>
</protein>
<feature type="transmembrane region" description="Helical" evidence="2">
    <location>
        <begin position="15"/>
        <end position="36"/>
    </location>
</feature>
<dbReference type="Proteomes" id="UP001054889">
    <property type="component" value="Unassembled WGS sequence"/>
</dbReference>
<reference evidence="4" key="2">
    <citation type="submission" date="2021-12" db="EMBL/GenBank/DDBJ databases">
        <title>Resequencing data analysis of finger millet.</title>
        <authorList>
            <person name="Hatakeyama M."/>
            <person name="Aluri S."/>
            <person name="Balachadran M.T."/>
            <person name="Sivarajan S.R."/>
            <person name="Poveda L."/>
            <person name="Shimizu-Inatsugi R."/>
            <person name="Schlapbach R."/>
            <person name="Sreeman S.M."/>
            <person name="Shimizu K.K."/>
        </authorList>
    </citation>
    <scope>NUCLEOTIDE SEQUENCE</scope>
</reference>
<feature type="compositionally biased region" description="Basic and acidic residues" evidence="1">
    <location>
        <begin position="619"/>
        <end position="648"/>
    </location>
</feature>
<feature type="domain" description="DUF4220" evidence="3">
    <location>
        <begin position="59"/>
        <end position="111"/>
    </location>
</feature>
<dbReference type="EMBL" id="BQKI01000003">
    <property type="protein sequence ID" value="GJM90554.1"/>
    <property type="molecule type" value="Genomic_DNA"/>
</dbReference>
<sequence length="703" mass="79814">MASWLSRTTQGWGEWGLRITVLSSVTAHVALVLLAGTRRHHVSLLGKLLLWPAYQAVGTAGYALGKLSLSGTSPLSPSREQQLVAFWAPFLLLHLGCPDNISAYALEDNKLCRVADLLPASILMFVVGAAKYIERAFALWRGDLGNIRGSSTEDEQQRSRQRVDSLTVRRWVLDNEQALLLAHGLFNFCRHAMVGDSSVQEDHADSQATTSERIFSLEWSSMCKVVEMELSLMYDVIYTEATVIHTWGGYLIRLLSPVASATAASLFWGLEKDYFMTIDIIITYILLAVAMVLDVVWLVRTFGSTWAYAFLDARPRTWLYHVVLCSGRWRWLRCIIISLDPSNLILRQDPGSYRRWSAKIGRYNLLDECTRVRAGSKTGLWSRLLAKVESVESRYVIDDARDRPRFGREFQEDILVWHIGTSIFLACANQQLTTPVDYGKYVKAIEVLSEYLMFLLAMRRHMLSGLVLSSLFEVTRDALGELWIKTKSDEKCYSSSSRARKVKLAEILHKEKYYDSCLYWGNKRERLISDGAELAILLLDVGKSNMQKFLELFFDAWVDKLLYAATRCSRESHTKQLSRGGELATIVWIMTEHADPFQIGEFIIGEVNLEAPPLSEGKQSGEKKDGAAEKETEPPKKEEHKPSPHEEEPWSPPPKAKWSPSHEEEPWSPPPKAKRPEDKKPKEKKPEKPHMEKMKPASPPLKP</sequence>
<evidence type="ECO:0000313" key="5">
    <source>
        <dbReference type="Proteomes" id="UP001054889"/>
    </source>
</evidence>
<dbReference type="Pfam" id="PF13968">
    <property type="entry name" value="DUF4220"/>
    <property type="match status" value="2"/>
</dbReference>
<organism evidence="4 5">
    <name type="scientific">Eleusine coracana subsp. coracana</name>
    <dbReference type="NCBI Taxonomy" id="191504"/>
    <lineage>
        <taxon>Eukaryota</taxon>
        <taxon>Viridiplantae</taxon>
        <taxon>Streptophyta</taxon>
        <taxon>Embryophyta</taxon>
        <taxon>Tracheophyta</taxon>
        <taxon>Spermatophyta</taxon>
        <taxon>Magnoliopsida</taxon>
        <taxon>Liliopsida</taxon>
        <taxon>Poales</taxon>
        <taxon>Poaceae</taxon>
        <taxon>PACMAD clade</taxon>
        <taxon>Chloridoideae</taxon>
        <taxon>Cynodonteae</taxon>
        <taxon>Eleusininae</taxon>
        <taxon>Eleusine</taxon>
    </lineage>
</organism>
<feature type="domain" description="DUF4220" evidence="3">
    <location>
        <begin position="116"/>
        <end position="367"/>
    </location>
</feature>
<feature type="transmembrane region" description="Helical" evidence="2">
    <location>
        <begin position="281"/>
        <end position="299"/>
    </location>
</feature>
<feature type="region of interest" description="Disordered" evidence="1">
    <location>
        <begin position="612"/>
        <end position="703"/>
    </location>
</feature>
<keyword evidence="2" id="KW-0812">Transmembrane</keyword>
<dbReference type="InterPro" id="IPR007658">
    <property type="entry name" value="DUF594"/>
</dbReference>
<feature type="compositionally biased region" description="Basic and acidic residues" evidence="1">
    <location>
        <begin position="674"/>
        <end position="695"/>
    </location>
</feature>
<dbReference type="AlphaFoldDB" id="A0AAV5BVW9"/>
<dbReference type="InterPro" id="IPR025315">
    <property type="entry name" value="DUF4220"/>
</dbReference>